<dbReference type="Pfam" id="PF06439">
    <property type="entry name" value="3keto-disac_hyd"/>
    <property type="match status" value="1"/>
</dbReference>
<protein>
    <submittedName>
        <fullName evidence="2">DUF1080 domain-containing protein</fullName>
    </submittedName>
</protein>
<proteinExistence type="predicted"/>
<dbReference type="RefSeq" id="WP_201430840.1">
    <property type="nucleotide sequence ID" value="NZ_JAEQBW010000003.1"/>
</dbReference>
<gene>
    <name evidence="2" type="ORF">JKA74_08945</name>
</gene>
<sequence length="289" mass="33251">MKNLLFITLTLAVLSSCQDKEEKVWTYLLDPELSQWDQYLSYKHQLGYKGEQPKDKKGNLIEPIGLNPDGYDVFTIVKEEEEPVLEVSGEIYGCVISKEEYANYHLQLKVKWGDKKWVPREKLLKDSGILYHSVGPMGAEYWRSWMLSQEFQIMEGHMGDYWSQANSAIDIRAYIPEYIMNPVADVSQNFIPVGEGEEIAGLVLRSANYEKPEGEWNTLDLICFEDKSIHIVNGEVVMVLQNSRYVEDGKAIPLTKGKIQLQSEAAEVYYKDIKIRELTSLPNEYTSLF</sequence>
<evidence type="ECO:0000313" key="2">
    <source>
        <dbReference type="EMBL" id="MBK6265163.1"/>
    </source>
</evidence>
<organism evidence="2 3">
    <name type="scientific">Marivirga aurantiaca</name>
    <dbReference type="NCBI Taxonomy" id="2802615"/>
    <lineage>
        <taxon>Bacteria</taxon>
        <taxon>Pseudomonadati</taxon>
        <taxon>Bacteroidota</taxon>
        <taxon>Cytophagia</taxon>
        <taxon>Cytophagales</taxon>
        <taxon>Marivirgaceae</taxon>
        <taxon>Marivirga</taxon>
    </lineage>
</organism>
<dbReference type="PROSITE" id="PS51257">
    <property type="entry name" value="PROKAR_LIPOPROTEIN"/>
    <property type="match status" value="1"/>
</dbReference>
<reference evidence="2" key="1">
    <citation type="submission" date="2021-01" db="EMBL/GenBank/DDBJ databases">
        <title>Marivirga aurantiaca sp. nov., isolated from intertidal surface sediments.</title>
        <authorList>
            <person name="Zhang M."/>
        </authorList>
    </citation>
    <scope>NUCLEOTIDE SEQUENCE</scope>
    <source>
        <strain evidence="2">S37H4</strain>
    </source>
</reference>
<dbReference type="GO" id="GO:0016787">
    <property type="term" value="F:hydrolase activity"/>
    <property type="evidence" value="ECO:0007669"/>
    <property type="project" value="InterPro"/>
</dbReference>
<dbReference type="InterPro" id="IPR010496">
    <property type="entry name" value="AL/BT2_dom"/>
</dbReference>
<keyword evidence="3" id="KW-1185">Reference proteome</keyword>
<evidence type="ECO:0000313" key="3">
    <source>
        <dbReference type="Proteomes" id="UP000611723"/>
    </source>
</evidence>
<evidence type="ECO:0000259" key="1">
    <source>
        <dbReference type="Pfam" id="PF06439"/>
    </source>
</evidence>
<feature type="domain" description="3-keto-alpha-glucoside-1,2-lyase/3-keto-2-hydroxy-glucal hydratase" evidence="1">
    <location>
        <begin position="26"/>
        <end position="276"/>
    </location>
</feature>
<dbReference type="AlphaFoldDB" id="A0A934WXV2"/>
<comment type="caution">
    <text evidence="2">The sequence shown here is derived from an EMBL/GenBank/DDBJ whole genome shotgun (WGS) entry which is preliminary data.</text>
</comment>
<name>A0A934WXV2_9BACT</name>
<accession>A0A934WXV2</accession>
<dbReference type="Proteomes" id="UP000611723">
    <property type="component" value="Unassembled WGS sequence"/>
</dbReference>
<dbReference type="EMBL" id="JAEQBW010000003">
    <property type="protein sequence ID" value="MBK6265163.1"/>
    <property type="molecule type" value="Genomic_DNA"/>
</dbReference>
<dbReference type="Gene3D" id="2.60.120.560">
    <property type="entry name" value="Exo-inulinase, domain 1"/>
    <property type="match status" value="1"/>
</dbReference>